<accession>A0A6B1G8V8</accession>
<dbReference type="AlphaFoldDB" id="A0A6B1G8V8"/>
<gene>
    <name evidence="1" type="ORF">F4148_19180</name>
</gene>
<proteinExistence type="predicted"/>
<dbReference type="EMBL" id="VYDA01000678">
    <property type="protein sequence ID" value="MYH63776.1"/>
    <property type="molecule type" value="Genomic_DNA"/>
</dbReference>
<comment type="caution">
    <text evidence="1">The sequence shown here is derived from an EMBL/GenBank/DDBJ whole genome shotgun (WGS) entry which is preliminary data.</text>
</comment>
<organism evidence="1">
    <name type="scientific">Caldilineaceae bacterium SB0675_bin_29</name>
    <dbReference type="NCBI Taxonomy" id="2605266"/>
    <lineage>
        <taxon>Bacteria</taxon>
        <taxon>Bacillati</taxon>
        <taxon>Chloroflexota</taxon>
        <taxon>Caldilineae</taxon>
        <taxon>Caldilineales</taxon>
        <taxon>Caldilineaceae</taxon>
    </lineage>
</organism>
<evidence type="ECO:0000313" key="1">
    <source>
        <dbReference type="EMBL" id="MYH63776.1"/>
    </source>
</evidence>
<reference evidence="1" key="1">
    <citation type="submission" date="2019-09" db="EMBL/GenBank/DDBJ databases">
        <title>Characterisation of the sponge microbiome using genome-centric metagenomics.</title>
        <authorList>
            <person name="Engelberts J.P."/>
            <person name="Robbins S.J."/>
            <person name="De Goeij J.M."/>
            <person name="Aranda M."/>
            <person name="Bell S.C."/>
            <person name="Webster N.S."/>
        </authorList>
    </citation>
    <scope>NUCLEOTIDE SEQUENCE</scope>
    <source>
        <strain evidence="1">SB0675_bin_29</strain>
    </source>
</reference>
<name>A0A6B1G8V8_9CHLR</name>
<sequence>MDAVDNLPRHINIIKTRSNRVGETIHARFYLREIPEMMTFNRDGVGDTVLEYMWTVSVDVDGRMEPWLGHEYDFMMAAFTKASVVSERGRNLVRPLENMIEVELYERVFDESLEAYTWVEVEGSNPRVTISREDQTIKLTSEIPGVSQESLLHFRSFDALLGEDCISPE</sequence>
<protein>
    <submittedName>
        <fullName evidence="1">Uncharacterized protein</fullName>
    </submittedName>
</protein>